<keyword evidence="5" id="KW-0472">Membrane</keyword>
<dbReference type="RefSeq" id="XP_031559815.1">
    <property type="nucleotide sequence ID" value="XM_031703955.1"/>
</dbReference>
<keyword evidence="3" id="KW-0963">Cytoplasm</keyword>
<evidence type="ECO:0000313" key="10">
    <source>
        <dbReference type="RefSeq" id="XP_031559815.1"/>
    </source>
</evidence>
<evidence type="ECO:0000256" key="1">
    <source>
        <dbReference type="ARBA" id="ARBA00004184"/>
    </source>
</evidence>
<organism evidence="9 10">
    <name type="scientific">Actinia tenebrosa</name>
    <name type="common">Australian red waratah sea anemone</name>
    <dbReference type="NCBI Taxonomy" id="6105"/>
    <lineage>
        <taxon>Eukaryota</taxon>
        <taxon>Metazoa</taxon>
        <taxon>Cnidaria</taxon>
        <taxon>Anthozoa</taxon>
        <taxon>Hexacorallia</taxon>
        <taxon>Actiniaria</taxon>
        <taxon>Actiniidae</taxon>
        <taxon>Actinia</taxon>
    </lineage>
</organism>
<evidence type="ECO:0000313" key="9">
    <source>
        <dbReference type="Proteomes" id="UP000515163"/>
    </source>
</evidence>
<feature type="region of interest" description="Disordered" evidence="7">
    <location>
        <begin position="45"/>
        <end position="154"/>
    </location>
</feature>
<keyword evidence="4 6" id="KW-0175">Coiled coil</keyword>
<dbReference type="OrthoDB" id="9898580at2759"/>
<name>A0A6P8I4X2_ACTTE</name>
<dbReference type="KEGG" id="aten:116295993"/>
<dbReference type="FunFam" id="1.10.220.60:FF:000008">
    <property type="entry name" value="GRIP domain containing protein"/>
    <property type="match status" value="1"/>
</dbReference>
<evidence type="ECO:0000256" key="2">
    <source>
        <dbReference type="ARBA" id="ARBA00004496"/>
    </source>
</evidence>
<feature type="coiled-coil region" evidence="6">
    <location>
        <begin position="6"/>
        <end position="33"/>
    </location>
</feature>
<evidence type="ECO:0000259" key="8">
    <source>
        <dbReference type="PROSITE" id="PS50913"/>
    </source>
</evidence>
<dbReference type="FunCoup" id="A0A6P8I4X2">
    <property type="interactions" value="1386"/>
</dbReference>
<gene>
    <name evidence="10" type="primary">LOC116295993</name>
</gene>
<dbReference type="GeneID" id="116295993"/>
<dbReference type="InterPro" id="IPR000237">
    <property type="entry name" value="GRIP_dom"/>
</dbReference>
<feature type="compositionally biased region" description="Polar residues" evidence="7">
    <location>
        <begin position="88"/>
        <end position="101"/>
    </location>
</feature>
<reference evidence="10" key="1">
    <citation type="submission" date="2025-08" db="UniProtKB">
        <authorList>
            <consortium name="RefSeq"/>
        </authorList>
    </citation>
    <scope>IDENTIFICATION</scope>
    <source>
        <tissue evidence="10">Tentacle</tissue>
    </source>
</reference>
<dbReference type="Gene3D" id="1.10.220.60">
    <property type="entry name" value="GRIP domain"/>
    <property type="match status" value="1"/>
</dbReference>
<dbReference type="SMART" id="SM00755">
    <property type="entry name" value="Grip"/>
    <property type="match status" value="1"/>
</dbReference>
<dbReference type="PANTHER" id="PTHR23157">
    <property type="entry name" value="GRIP AND COILED-COIL DOMAIN-CONTAINING PROTEIN 1"/>
    <property type="match status" value="1"/>
</dbReference>
<comment type="subcellular location">
    <subcellularLocation>
        <location evidence="2">Cytoplasm</location>
    </subcellularLocation>
    <subcellularLocation>
        <location evidence="1">Endomembrane system</location>
        <topology evidence="1">Peripheral membrane protein</topology>
    </subcellularLocation>
</comment>
<dbReference type="PANTHER" id="PTHR23157:SF25">
    <property type="entry name" value="GRIP AND COILED-COIL DOMAIN-CONTAINING PROTEIN 1"/>
    <property type="match status" value="1"/>
</dbReference>
<dbReference type="Proteomes" id="UP000515163">
    <property type="component" value="Unplaced"/>
</dbReference>
<feature type="compositionally biased region" description="Acidic residues" evidence="7">
    <location>
        <begin position="144"/>
        <end position="154"/>
    </location>
</feature>
<feature type="compositionally biased region" description="Polar residues" evidence="7">
    <location>
        <begin position="50"/>
        <end position="62"/>
    </location>
</feature>
<sequence>MERKSRSELIRIIEEKSEKLSRYETKLRDVVSAYKNLVKEKEALDASIKVLTSTQQASPKPTRTNRKRTEGTSTDGLNQDQKNKEKTPASSPLTEENQETFNDGKFVSVNDHPLRENSHEDTKNENEKDKKKTTELEEEKNSDGNDVDDDDNDDETKLLREKITTLTSTLKTVMEQKSIMESNYQADKKKMMQDFGARQEELLKENEALSKKVIEVENQLKEAKHRMRQEQQSREEEENNNILMLRELQVLLSKERTAREELEQQLDEAKEKLSNTKSIPESKALEYEHQIQSLKEKLEEIQTRLMKAEETATKPSPLLLRLQEEMKEIKRENAEALLREQKRANEAEEKLEMITSVEESRVSDLETKLSELSEVVGNYEKLKFQDQMVIQKLKERLQQLDVENTALSQNSPTTEIPDNNRQTVNELESLREQMRKLKVASKYAVENSSLLKEGDLEELSKSELDSILNSDPTHKLCQEELKQLKDEFELYKAKTNPLHKGKSFKDLTSQLENLEKIKTRNTKLEKRIHEMQESAKQKETELKKIISDLKSELQNAENSLTSEKEECELIYNQKLAELEKQVLKQRERTLELLAEKDAEINSLRTRSPSASPSRVGTVSFSYPRRYLDPQLMVPSESLELGGGESSEDTNEAVCQLITRQTGLSSGEGVLIHYAQQQARREAESTALRRQKIELEDELREMALREARQGDQCKTLKEEIRKLERDRSRESANLEYVKNVVLRFMLSTSYSVKEQMIVAIATVLQFSPQELQKVRKAHAGGWWGSTS</sequence>
<dbReference type="Pfam" id="PF01465">
    <property type="entry name" value="GRIP"/>
    <property type="match status" value="1"/>
</dbReference>
<proteinExistence type="predicted"/>
<keyword evidence="9" id="KW-1185">Reference proteome</keyword>
<evidence type="ECO:0000256" key="7">
    <source>
        <dbReference type="SAM" id="MobiDB-lite"/>
    </source>
</evidence>
<feature type="coiled-coil region" evidence="6">
    <location>
        <begin position="474"/>
        <end position="595"/>
    </location>
</feature>
<evidence type="ECO:0000256" key="4">
    <source>
        <dbReference type="ARBA" id="ARBA00023054"/>
    </source>
</evidence>
<feature type="compositionally biased region" description="Polar residues" evidence="7">
    <location>
        <begin position="71"/>
        <end position="80"/>
    </location>
</feature>
<dbReference type="AlphaFoldDB" id="A0A6P8I4X2"/>
<feature type="domain" description="GRIP" evidence="8">
    <location>
        <begin position="726"/>
        <end position="776"/>
    </location>
</feature>
<feature type="coiled-coil region" evidence="6">
    <location>
        <begin position="192"/>
        <end position="440"/>
    </location>
</feature>
<feature type="coiled-coil region" evidence="6">
    <location>
        <begin position="684"/>
        <end position="732"/>
    </location>
</feature>
<evidence type="ECO:0000256" key="5">
    <source>
        <dbReference type="ARBA" id="ARBA00023136"/>
    </source>
</evidence>
<accession>A0A6P8I4X2</accession>
<feature type="compositionally biased region" description="Basic and acidic residues" evidence="7">
    <location>
        <begin position="112"/>
        <end position="143"/>
    </location>
</feature>
<evidence type="ECO:0000256" key="6">
    <source>
        <dbReference type="SAM" id="Coils"/>
    </source>
</evidence>
<dbReference type="InParanoid" id="A0A6P8I4X2"/>
<protein>
    <submittedName>
        <fullName evidence="10">GRIP and coiled-coil domain-containing protein 1-like</fullName>
    </submittedName>
</protein>
<evidence type="ECO:0000256" key="3">
    <source>
        <dbReference type="ARBA" id="ARBA00022490"/>
    </source>
</evidence>
<dbReference type="GO" id="GO:0005794">
    <property type="term" value="C:Golgi apparatus"/>
    <property type="evidence" value="ECO:0007669"/>
    <property type="project" value="TreeGrafter"/>
</dbReference>
<dbReference type="PROSITE" id="PS50913">
    <property type="entry name" value="GRIP"/>
    <property type="match status" value="1"/>
</dbReference>
<dbReference type="InterPro" id="IPR051952">
    <property type="entry name" value="Golgi-autophagy_related"/>
</dbReference>